<dbReference type="Gene3D" id="4.10.60.10">
    <property type="entry name" value="Zinc finger, CCHC-type"/>
    <property type="match status" value="1"/>
</dbReference>
<name>A0A843VYH0_COLES</name>
<evidence type="ECO:0000313" key="4">
    <source>
        <dbReference type="Proteomes" id="UP000652761"/>
    </source>
</evidence>
<keyword evidence="4" id="KW-1185">Reference proteome</keyword>
<organism evidence="3 4">
    <name type="scientific">Colocasia esculenta</name>
    <name type="common">Wild taro</name>
    <name type="synonym">Arum esculentum</name>
    <dbReference type="NCBI Taxonomy" id="4460"/>
    <lineage>
        <taxon>Eukaryota</taxon>
        <taxon>Viridiplantae</taxon>
        <taxon>Streptophyta</taxon>
        <taxon>Embryophyta</taxon>
        <taxon>Tracheophyta</taxon>
        <taxon>Spermatophyta</taxon>
        <taxon>Magnoliopsida</taxon>
        <taxon>Liliopsida</taxon>
        <taxon>Araceae</taxon>
        <taxon>Aroideae</taxon>
        <taxon>Colocasieae</taxon>
        <taxon>Colocasia</taxon>
    </lineage>
</organism>
<dbReference type="InterPro" id="IPR001878">
    <property type="entry name" value="Znf_CCHC"/>
</dbReference>
<comment type="caution">
    <text evidence="3">The sequence shown here is derived from an EMBL/GenBank/DDBJ whole genome shotgun (WGS) entry which is preliminary data.</text>
</comment>
<evidence type="ECO:0000259" key="2">
    <source>
        <dbReference type="PROSITE" id="PS50158"/>
    </source>
</evidence>
<keyword evidence="1" id="KW-0863">Zinc-finger</keyword>
<keyword evidence="1" id="KW-0862">Zinc</keyword>
<dbReference type="GO" id="GO:0003676">
    <property type="term" value="F:nucleic acid binding"/>
    <property type="evidence" value="ECO:0007669"/>
    <property type="project" value="InterPro"/>
</dbReference>
<dbReference type="InterPro" id="IPR036875">
    <property type="entry name" value="Znf_CCHC_sf"/>
</dbReference>
<dbReference type="Proteomes" id="UP000652761">
    <property type="component" value="Unassembled WGS sequence"/>
</dbReference>
<proteinExistence type="predicted"/>
<dbReference type="AlphaFoldDB" id="A0A843VYH0"/>
<protein>
    <recommendedName>
        <fullName evidence="2">CCHC-type domain-containing protein</fullName>
    </recommendedName>
</protein>
<dbReference type="SUPFAM" id="SSF57756">
    <property type="entry name" value="Retrovirus zinc finger-like domains"/>
    <property type="match status" value="1"/>
</dbReference>
<evidence type="ECO:0000256" key="1">
    <source>
        <dbReference type="PROSITE-ProRule" id="PRU00047"/>
    </source>
</evidence>
<sequence length="337" mass="38231">MAGERAPIVEIQRTLQGLTQALDNVIQVRARNGLGALYGNFQRTNPPRFNGTPDPDEAENWVKTMERIFRVIQCSEQEKVLLATFQLDRDARAWWEAASRQLPNINIEWDEFLKLFTTKYFSERIREKKKPLMDADMGPTQRLVLACQQAAQLLERALEATKEIKTETNQNGKRRYNHGKKAKQQVNRNDEIIFLHCYKPGHVAKECWRKIGACLRCGNSRHQLRDCPLLEESATSVKDLNSMTKRKQLTVVRPKMNHTLKRMGTTWSDVMSTLAPTPAPATVRSQSSSGGMFCPLPNGPHFGTVCGNDDSYGLRMIFSPKPWEPGDVIPPVAGRLV</sequence>
<dbReference type="SMART" id="SM00343">
    <property type="entry name" value="ZnF_C2HC"/>
    <property type="match status" value="2"/>
</dbReference>
<keyword evidence="1" id="KW-0479">Metal-binding</keyword>
<dbReference type="GO" id="GO:0008270">
    <property type="term" value="F:zinc ion binding"/>
    <property type="evidence" value="ECO:0007669"/>
    <property type="project" value="UniProtKB-KW"/>
</dbReference>
<dbReference type="OrthoDB" id="1306017at2759"/>
<evidence type="ECO:0000313" key="3">
    <source>
        <dbReference type="EMBL" id="MQM00896.1"/>
    </source>
</evidence>
<reference evidence="3" key="1">
    <citation type="submission" date="2017-07" db="EMBL/GenBank/DDBJ databases">
        <title>Taro Niue Genome Assembly and Annotation.</title>
        <authorList>
            <person name="Atibalentja N."/>
            <person name="Keating K."/>
            <person name="Fields C.J."/>
        </authorList>
    </citation>
    <scope>NUCLEOTIDE SEQUENCE</scope>
    <source>
        <strain evidence="3">Niue_2</strain>
        <tissue evidence="3">Leaf</tissue>
    </source>
</reference>
<dbReference type="PROSITE" id="PS50158">
    <property type="entry name" value="ZF_CCHC"/>
    <property type="match status" value="1"/>
</dbReference>
<gene>
    <name evidence="3" type="ORF">Taro_033642</name>
</gene>
<feature type="domain" description="CCHC-type" evidence="2">
    <location>
        <begin position="214"/>
        <end position="228"/>
    </location>
</feature>
<dbReference type="EMBL" id="NMUH01002580">
    <property type="protein sequence ID" value="MQM00896.1"/>
    <property type="molecule type" value="Genomic_DNA"/>
</dbReference>
<accession>A0A843VYH0</accession>